<evidence type="ECO:0000259" key="1">
    <source>
        <dbReference type="PROSITE" id="PS51186"/>
    </source>
</evidence>
<evidence type="ECO:0000313" key="3">
    <source>
        <dbReference type="Proteomes" id="UP000028073"/>
    </source>
</evidence>
<feature type="domain" description="N-acetyltransferase" evidence="1">
    <location>
        <begin position="19"/>
        <end position="163"/>
    </location>
</feature>
<name>A0A081NMC9_9GAMM</name>
<proteinExistence type="predicted"/>
<dbReference type="EMBL" id="JOKH01000001">
    <property type="protein sequence ID" value="KEQ19602.1"/>
    <property type="molecule type" value="Genomic_DNA"/>
</dbReference>
<dbReference type="STRING" id="1137799.GZ78_06805"/>
<dbReference type="eggNOG" id="COG2153">
    <property type="taxonomic scope" value="Bacteria"/>
</dbReference>
<dbReference type="Gene3D" id="3.40.630.30">
    <property type="match status" value="1"/>
</dbReference>
<dbReference type="PROSITE" id="PS51186">
    <property type="entry name" value="GNAT"/>
    <property type="match status" value="1"/>
</dbReference>
<protein>
    <recommendedName>
        <fullName evidence="1">N-acetyltransferase domain-containing protein</fullName>
    </recommendedName>
</protein>
<reference evidence="2 3" key="1">
    <citation type="submission" date="2014-06" db="EMBL/GenBank/DDBJ databases">
        <title>Whole Genome Sequences of Three Symbiotic Endozoicomonas Bacteria.</title>
        <authorList>
            <person name="Neave M.J."/>
            <person name="Apprill A."/>
            <person name="Voolstra C.R."/>
        </authorList>
    </citation>
    <scope>NUCLEOTIDE SEQUENCE [LARGE SCALE GENOMIC DNA]</scope>
    <source>
        <strain evidence="2 3">DSM 25634</strain>
    </source>
</reference>
<dbReference type="Proteomes" id="UP000028073">
    <property type="component" value="Unassembled WGS sequence"/>
</dbReference>
<organism evidence="2 3">
    <name type="scientific">Endozoicomonas numazuensis</name>
    <dbReference type="NCBI Taxonomy" id="1137799"/>
    <lineage>
        <taxon>Bacteria</taxon>
        <taxon>Pseudomonadati</taxon>
        <taxon>Pseudomonadota</taxon>
        <taxon>Gammaproteobacteria</taxon>
        <taxon>Oceanospirillales</taxon>
        <taxon>Endozoicomonadaceae</taxon>
        <taxon>Endozoicomonas</taxon>
    </lineage>
</organism>
<dbReference type="CDD" id="cd04301">
    <property type="entry name" value="NAT_SF"/>
    <property type="match status" value="1"/>
</dbReference>
<dbReference type="Pfam" id="PF13673">
    <property type="entry name" value="Acetyltransf_10"/>
    <property type="match status" value="1"/>
</dbReference>
<dbReference type="GO" id="GO:0016747">
    <property type="term" value="F:acyltransferase activity, transferring groups other than amino-acyl groups"/>
    <property type="evidence" value="ECO:0007669"/>
    <property type="project" value="InterPro"/>
</dbReference>
<keyword evidence="3" id="KW-1185">Reference proteome</keyword>
<comment type="caution">
    <text evidence="2">The sequence shown here is derived from an EMBL/GenBank/DDBJ whole genome shotgun (WGS) entry which is preliminary data.</text>
</comment>
<dbReference type="AlphaFoldDB" id="A0A081NMC9"/>
<evidence type="ECO:0000313" key="2">
    <source>
        <dbReference type="EMBL" id="KEQ19602.1"/>
    </source>
</evidence>
<dbReference type="SUPFAM" id="SSF55729">
    <property type="entry name" value="Acyl-CoA N-acyltransferases (Nat)"/>
    <property type="match status" value="1"/>
</dbReference>
<accession>A0A081NMC9</accession>
<dbReference type="InterPro" id="IPR000182">
    <property type="entry name" value="GNAT_dom"/>
</dbReference>
<dbReference type="InterPro" id="IPR016181">
    <property type="entry name" value="Acyl_CoA_acyltransferase"/>
</dbReference>
<sequence>MYSLNGFGLELDLIHWQWSRFEELSGQEVYSILKARQDVFIVEQDCPYHDADDLDQVSLHLSGWGKDRSDLAAYLRVIPPSPTNDVVAIGRVITTSAYRGSGLGKELMEVAVKQALDMFPENDLYLSGQAHLQAFYSAYGFEPEGEIYEEDGIPHIAMFLRRSGEVA</sequence>
<gene>
    <name evidence="2" type="ORF">GZ78_06805</name>
</gene>